<dbReference type="PROSITE" id="PS50994">
    <property type="entry name" value="INTEGRASE"/>
    <property type="match status" value="1"/>
</dbReference>
<evidence type="ECO:0000313" key="4">
    <source>
        <dbReference type="EMBL" id="AKH36931.1"/>
    </source>
</evidence>
<dbReference type="KEGG" id="nco:AAW31_17280"/>
<dbReference type="OrthoDB" id="5365969at2"/>
<dbReference type="KEGG" id="nco:AAW31_02090"/>
<dbReference type="KEGG" id="nco:AAW31_05130"/>
<dbReference type="Pfam" id="PF13333">
    <property type="entry name" value="rve_2"/>
    <property type="match status" value="1"/>
</dbReference>
<dbReference type="RefSeq" id="WP_046848692.1">
    <property type="nucleotide sequence ID" value="NZ_CP011451.1"/>
</dbReference>
<dbReference type="KEGG" id="nco:AAW31_04305"/>
<evidence type="ECO:0000313" key="2">
    <source>
        <dbReference type="EMBL" id="AKH36589.1"/>
    </source>
</evidence>
<dbReference type="Gene3D" id="3.30.420.10">
    <property type="entry name" value="Ribonuclease H-like superfamily/Ribonuclease H"/>
    <property type="match status" value="1"/>
</dbReference>
<evidence type="ECO:0000313" key="9">
    <source>
        <dbReference type="EMBL" id="AKH37327.1"/>
    </source>
</evidence>
<dbReference type="AlphaFoldDB" id="A0A0F7KBH0"/>
<dbReference type="EMBL" id="CP011451">
    <property type="protein sequence ID" value="AKH38311.1"/>
    <property type="molecule type" value="Genomic_DNA"/>
</dbReference>
<evidence type="ECO:0000313" key="6">
    <source>
        <dbReference type="EMBL" id="AKH37090.1"/>
    </source>
</evidence>
<evidence type="ECO:0000313" key="16">
    <source>
        <dbReference type="EMBL" id="AKH39026.1"/>
    </source>
</evidence>
<dbReference type="EMBL" id="CP011451">
    <property type="protein sequence ID" value="AKH37257.1"/>
    <property type="molecule type" value="Genomic_DNA"/>
</dbReference>
<dbReference type="EMBL" id="CP011451">
    <property type="protein sequence ID" value="AKH36864.1"/>
    <property type="molecule type" value="Genomic_DNA"/>
</dbReference>
<organism evidence="4 20">
    <name type="scientific">Nitrosomonas communis</name>
    <dbReference type="NCBI Taxonomy" id="44574"/>
    <lineage>
        <taxon>Bacteria</taxon>
        <taxon>Pseudomonadati</taxon>
        <taxon>Pseudomonadota</taxon>
        <taxon>Betaproteobacteria</taxon>
        <taxon>Nitrosomonadales</taxon>
        <taxon>Nitrosomonadaceae</taxon>
        <taxon>Nitrosomonas</taxon>
    </lineage>
</organism>
<dbReference type="InterPro" id="IPR050900">
    <property type="entry name" value="Transposase_IS3/IS150/IS904"/>
</dbReference>
<dbReference type="KEGG" id="nco:AAW31_02820"/>
<dbReference type="NCBIfam" id="NF033516">
    <property type="entry name" value="transpos_IS3"/>
    <property type="match status" value="1"/>
</dbReference>
<dbReference type="GO" id="GO:0003676">
    <property type="term" value="F:nucleic acid binding"/>
    <property type="evidence" value="ECO:0007669"/>
    <property type="project" value="InterPro"/>
</dbReference>
<evidence type="ECO:0000313" key="8">
    <source>
        <dbReference type="EMBL" id="AKH37257.1"/>
    </source>
</evidence>
<dbReference type="EMBL" id="CP011451">
    <property type="protein sequence ID" value="AKH37594.1"/>
    <property type="molecule type" value="Genomic_DNA"/>
</dbReference>
<reference evidence="20" key="1">
    <citation type="submission" date="2015-05" db="EMBL/GenBank/DDBJ databases">
        <title>Draft genome of Nitrosomonas communis strain Nm2.</title>
        <authorList>
            <person name="Kozlowski J.A."/>
            <person name="Kits K.D."/>
            <person name="Stein L.Y."/>
        </authorList>
    </citation>
    <scope>NUCLEOTIDE SEQUENCE [LARGE SCALE GENOMIC DNA]</scope>
    <source>
        <strain evidence="20">Nm2</strain>
    </source>
</reference>
<proteinExistence type="predicted"/>
<dbReference type="Pfam" id="PF00665">
    <property type="entry name" value="rve"/>
    <property type="match status" value="1"/>
</dbReference>
<sequence length="275" mass="32370">MIEPHGKLSQTRQCQLLDLARSTYYYQPQPISNADLVLLRMMDEQYLKTPQYGSRSYATWFQRQGIMLGRKKASSLMKTLGIVSIAPKPRTSISSKQHKVYPYLLRELVINKPNQVWAADITYVPMEKGFGYLVAIIDWHSRKVLSWRLSNTLDTDFCTQALEAAIQDYGCPQIMNTDQGVQFTSEAFTSILKDHHIQISMDGKGCYYDNIFVERLWRTVKYELLYTREFNNLKEIKQNLSTWFEWYNQERFHQSLDRLTPDEIYYSDPRIDRVA</sequence>
<dbReference type="InterPro" id="IPR001584">
    <property type="entry name" value="Integrase_cat-core"/>
</dbReference>
<dbReference type="EMBL" id="CP011451">
    <property type="protein sequence ID" value="AKH37327.1"/>
    <property type="molecule type" value="Genomic_DNA"/>
</dbReference>
<protein>
    <recommendedName>
        <fullName evidence="1">Integrase catalytic domain-containing protein</fullName>
    </recommendedName>
</protein>
<dbReference type="EMBL" id="CP011451">
    <property type="protein sequence ID" value="AKH39349.1"/>
    <property type="molecule type" value="Genomic_DNA"/>
</dbReference>
<dbReference type="EMBL" id="CP011451">
    <property type="protein sequence ID" value="AKH39026.1"/>
    <property type="molecule type" value="Genomic_DNA"/>
</dbReference>
<evidence type="ECO:0000313" key="5">
    <source>
        <dbReference type="EMBL" id="AKH36972.1"/>
    </source>
</evidence>
<dbReference type="KEGG" id="nco:AAW31_16380"/>
<dbReference type="KEGG" id="nco:AAW31_03545"/>
<evidence type="ECO:0000313" key="13">
    <source>
        <dbReference type="EMBL" id="AKH38216.1"/>
    </source>
</evidence>
<accession>A0A0F7KBH0</accession>
<dbReference type="PATRIC" id="fig|44574.3.peg.1030"/>
<dbReference type="InterPro" id="IPR048020">
    <property type="entry name" value="Transpos_IS3"/>
</dbReference>
<dbReference type="KEGG" id="nco:AAW31_06830"/>
<reference evidence="4 20" key="2">
    <citation type="journal article" date="2016" name="Genome Announc.">
        <title>Genome Sequence of Nitrosomonas communis Strain Nm2, a Mesophilic Ammonia-Oxidizing Bacterium Isolated from Mediterranean Soil.</title>
        <authorList>
            <person name="Kozlowski J.A."/>
            <person name="Kits K.D."/>
            <person name="Stein L.Y."/>
        </authorList>
    </citation>
    <scope>NUCLEOTIDE SEQUENCE [LARGE SCALE GENOMIC DNA]</scope>
    <source>
        <strain evidence="4 20">Nm2</strain>
    </source>
</reference>
<gene>
    <name evidence="2" type="ORF">AAW31_00135</name>
    <name evidence="3" type="ORF">AAW31_02090</name>
    <name evidence="4" type="ORF">AAW31_02545</name>
    <name evidence="5" type="ORF">AAW31_02820</name>
    <name evidence="6" type="ORF">AAW31_03545</name>
    <name evidence="7" type="ORF">AAW31_04305</name>
    <name evidence="8" type="ORF">AAW31_04685</name>
    <name evidence="9" type="ORF">AAW31_05130</name>
    <name evidence="10" type="ORF">AAW31_05415</name>
    <name evidence="11" type="ORF">AAW31_06830</name>
    <name evidence="12" type="ORF">AAW31_10255</name>
    <name evidence="13" type="ORF">AAW31_11135</name>
    <name evidence="14" type="ORF">AAW31_11740</name>
    <name evidence="15" type="ORF">AAW31_11855</name>
    <name evidence="16" type="ORF">AAW31_16380</name>
    <name evidence="17" type="ORF">AAW31_16480</name>
    <name evidence="18" type="ORF">AAW31_17280</name>
    <name evidence="19" type="ORF">AAW31_18470</name>
</gene>
<dbReference type="InterPro" id="IPR036397">
    <property type="entry name" value="RNaseH_sf"/>
</dbReference>
<dbReference type="Proteomes" id="UP000034156">
    <property type="component" value="Chromosome"/>
</dbReference>
<dbReference type="EMBL" id="CP011451">
    <property type="protein sequence ID" value="AKH36972.1"/>
    <property type="molecule type" value="Genomic_DNA"/>
</dbReference>
<feature type="domain" description="Integrase catalytic" evidence="1">
    <location>
        <begin position="109"/>
        <end position="269"/>
    </location>
</feature>
<evidence type="ECO:0000313" key="10">
    <source>
        <dbReference type="EMBL" id="AKH37372.1"/>
    </source>
</evidence>
<dbReference type="KEGG" id="nco:AAW31_10255"/>
<evidence type="ECO:0000313" key="18">
    <source>
        <dbReference type="EMBL" id="AKH39174.1"/>
    </source>
</evidence>
<evidence type="ECO:0000313" key="17">
    <source>
        <dbReference type="EMBL" id="AKH39045.1"/>
    </source>
</evidence>
<dbReference type="EMBL" id="CP011451">
    <property type="protein sequence ID" value="AKH36931.1"/>
    <property type="molecule type" value="Genomic_DNA"/>
</dbReference>
<evidence type="ECO:0000313" key="19">
    <source>
        <dbReference type="EMBL" id="AKH39349.1"/>
    </source>
</evidence>
<dbReference type="EMBL" id="CP011451">
    <property type="protein sequence ID" value="AKH37210.1"/>
    <property type="molecule type" value="Genomic_DNA"/>
</dbReference>
<dbReference type="KEGG" id="nco:AAW31_02545"/>
<dbReference type="EMBL" id="CP011451">
    <property type="protein sequence ID" value="AKH38216.1"/>
    <property type="molecule type" value="Genomic_DNA"/>
</dbReference>
<dbReference type="KEGG" id="nco:AAW31_11135"/>
<evidence type="ECO:0000313" key="12">
    <source>
        <dbReference type="EMBL" id="AKH38111.1"/>
    </source>
</evidence>
<evidence type="ECO:0000313" key="11">
    <source>
        <dbReference type="EMBL" id="AKH37594.1"/>
    </source>
</evidence>
<dbReference type="SUPFAM" id="SSF53098">
    <property type="entry name" value="Ribonuclease H-like"/>
    <property type="match status" value="1"/>
</dbReference>
<evidence type="ECO:0000313" key="3">
    <source>
        <dbReference type="EMBL" id="AKH36864.1"/>
    </source>
</evidence>
<evidence type="ECO:0000259" key="1">
    <source>
        <dbReference type="PROSITE" id="PS50994"/>
    </source>
</evidence>
<dbReference type="KEGG" id="nco:AAW31_16480"/>
<dbReference type="EMBL" id="CP011451">
    <property type="protein sequence ID" value="AKH39174.1"/>
    <property type="molecule type" value="Genomic_DNA"/>
</dbReference>
<dbReference type="GO" id="GO:0015074">
    <property type="term" value="P:DNA integration"/>
    <property type="evidence" value="ECO:0007669"/>
    <property type="project" value="InterPro"/>
</dbReference>
<name>A0A0F7KBH0_9PROT</name>
<evidence type="ECO:0000313" key="14">
    <source>
        <dbReference type="EMBL" id="AKH38311.1"/>
    </source>
</evidence>
<dbReference type="KEGG" id="nco:AAW31_11855"/>
<dbReference type="EMBL" id="CP011451">
    <property type="protein sequence ID" value="AKH38111.1"/>
    <property type="molecule type" value="Genomic_DNA"/>
</dbReference>
<dbReference type="EMBL" id="CP011451">
    <property type="protein sequence ID" value="AKH39045.1"/>
    <property type="molecule type" value="Genomic_DNA"/>
</dbReference>
<dbReference type="PANTHER" id="PTHR46889">
    <property type="entry name" value="TRANSPOSASE INSF FOR INSERTION SEQUENCE IS3B-RELATED"/>
    <property type="match status" value="1"/>
</dbReference>
<keyword evidence="20" id="KW-1185">Reference proteome</keyword>
<dbReference type="InterPro" id="IPR012337">
    <property type="entry name" value="RNaseH-like_sf"/>
</dbReference>
<dbReference type="KEGG" id="nco:AAW31_05415"/>
<evidence type="ECO:0000313" key="20">
    <source>
        <dbReference type="Proteomes" id="UP000034156"/>
    </source>
</evidence>
<dbReference type="EMBL" id="CP011451">
    <property type="protein sequence ID" value="AKH37372.1"/>
    <property type="molecule type" value="Genomic_DNA"/>
</dbReference>
<dbReference type="EMBL" id="CP011451">
    <property type="protein sequence ID" value="AKH36589.1"/>
    <property type="molecule type" value="Genomic_DNA"/>
</dbReference>
<evidence type="ECO:0000313" key="15">
    <source>
        <dbReference type="EMBL" id="AKH38330.1"/>
    </source>
</evidence>
<dbReference type="KEGG" id="nco:AAW31_00135"/>
<dbReference type="EMBL" id="CP011451">
    <property type="protein sequence ID" value="AKH38330.1"/>
    <property type="molecule type" value="Genomic_DNA"/>
</dbReference>
<dbReference type="PANTHER" id="PTHR46889:SF4">
    <property type="entry name" value="TRANSPOSASE INSO FOR INSERTION SEQUENCE ELEMENT IS911B-RELATED"/>
    <property type="match status" value="1"/>
</dbReference>
<evidence type="ECO:0000313" key="7">
    <source>
        <dbReference type="EMBL" id="AKH37210.1"/>
    </source>
</evidence>
<dbReference type="EMBL" id="CP011451">
    <property type="protein sequence ID" value="AKH37090.1"/>
    <property type="molecule type" value="Genomic_DNA"/>
</dbReference>
<dbReference type="KEGG" id="nco:AAW31_18470"/>
<dbReference type="KEGG" id="nco:AAW31_11740"/>
<dbReference type="KEGG" id="nco:AAW31_04685"/>